<dbReference type="Pfam" id="PF22486">
    <property type="entry name" value="MATH_2"/>
    <property type="match status" value="1"/>
</dbReference>
<dbReference type="PANTHER" id="PTHR24006:SF644">
    <property type="entry name" value="UBIQUITIN CARBOXYL-TERMINAL HYDROLASE 7"/>
    <property type="match status" value="1"/>
</dbReference>
<reference evidence="16" key="1">
    <citation type="journal article" date="2010" name="Science">
        <title>Plasticity of animal genome architecture unmasked by rapid evolution of a pelagic tunicate.</title>
        <authorList>
            <person name="Denoeud F."/>
            <person name="Henriet S."/>
            <person name="Mungpakdee S."/>
            <person name="Aury J.M."/>
            <person name="Da Silva C."/>
            <person name="Brinkmann H."/>
            <person name="Mikhaleva J."/>
            <person name="Olsen L.C."/>
            <person name="Jubin C."/>
            <person name="Canestro C."/>
            <person name="Bouquet J.M."/>
            <person name="Danks G."/>
            <person name="Poulain J."/>
            <person name="Campsteijn C."/>
            <person name="Adamski M."/>
            <person name="Cross I."/>
            <person name="Yadetie F."/>
            <person name="Muffato M."/>
            <person name="Louis A."/>
            <person name="Butcher S."/>
            <person name="Tsagkogeorga G."/>
            <person name="Konrad A."/>
            <person name="Singh S."/>
            <person name="Jensen M.F."/>
            <person name="Cong E.H."/>
            <person name="Eikeseth-Otteraa H."/>
            <person name="Noel B."/>
            <person name="Anthouard V."/>
            <person name="Porcel B.M."/>
            <person name="Kachouri-Lafond R."/>
            <person name="Nishino A."/>
            <person name="Ugolini M."/>
            <person name="Chourrout P."/>
            <person name="Nishida H."/>
            <person name="Aasland R."/>
            <person name="Huzurbazar S."/>
            <person name="Westhof E."/>
            <person name="Delsuc F."/>
            <person name="Lehrach H."/>
            <person name="Reinhardt R."/>
            <person name="Weissenbach J."/>
            <person name="Roy S.W."/>
            <person name="Artiguenave F."/>
            <person name="Postlethwait J.H."/>
            <person name="Manak J.R."/>
            <person name="Thompson E.M."/>
            <person name="Jaillon O."/>
            <person name="Du Pasquier L."/>
            <person name="Boudinot P."/>
            <person name="Liberles D.A."/>
            <person name="Volff J.N."/>
            <person name="Philippe H."/>
            <person name="Lenhard B."/>
            <person name="Roest Crollius H."/>
            <person name="Wincker P."/>
            <person name="Chourrout D."/>
        </authorList>
    </citation>
    <scope>NUCLEOTIDE SEQUENCE [LARGE SCALE GENOMIC DNA]</scope>
</reference>
<dbReference type="PROSITE" id="PS50235">
    <property type="entry name" value="USP_3"/>
    <property type="match status" value="1"/>
</dbReference>
<dbReference type="InterPro" id="IPR028889">
    <property type="entry name" value="USP"/>
</dbReference>
<feature type="compositionally biased region" description="Basic residues" evidence="13">
    <location>
        <begin position="70"/>
        <end position="84"/>
    </location>
</feature>
<dbReference type="InterPro" id="IPR001394">
    <property type="entry name" value="Peptidase_C19_UCH"/>
</dbReference>
<evidence type="ECO:0000256" key="1">
    <source>
        <dbReference type="ARBA" id="ARBA00000707"/>
    </source>
</evidence>
<evidence type="ECO:0000256" key="2">
    <source>
        <dbReference type="ARBA" id="ARBA00004123"/>
    </source>
</evidence>
<comment type="similarity">
    <text evidence="3">Belongs to the peptidase C19 family.</text>
</comment>
<dbReference type="EC" id="3.4.19.12" evidence="4"/>
<dbReference type="FunCoup" id="E4X0I1">
    <property type="interactions" value="845"/>
</dbReference>
<evidence type="ECO:0000256" key="9">
    <source>
        <dbReference type="ARBA" id="ARBA00022807"/>
    </source>
</evidence>
<dbReference type="InterPro" id="IPR002083">
    <property type="entry name" value="MATH/TRAF_dom"/>
</dbReference>
<keyword evidence="7" id="KW-0833">Ubl conjugation pathway</keyword>
<comment type="catalytic activity">
    <reaction evidence="1">
        <text>Thiol-dependent hydrolysis of ester, thioester, amide, peptide and isopeptide bonds formed by the C-terminal Gly of ubiquitin (a 76-residue protein attached to proteins as an intracellular targeting signal).</text>
        <dbReference type="EC" id="3.4.19.12"/>
    </reaction>
</comment>
<dbReference type="EMBL" id="FN653020">
    <property type="protein sequence ID" value="CBY23280.1"/>
    <property type="molecule type" value="Genomic_DNA"/>
</dbReference>
<evidence type="ECO:0000313" key="16">
    <source>
        <dbReference type="EMBL" id="CBY23280.1"/>
    </source>
</evidence>
<dbReference type="GO" id="GO:0005634">
    <property type="term" value="C:nucleus"/>
    <property type="evidence" value="ECO:0007669"/>
    <property type="project" value="UniProtKB-SubCell"/>
</dbReference>
<accession>E4X0I1</accession>
<dbReference type="FunFam" id="3.90.70.10:FF:000005">
    <property type="entry name" value="Ubiquitin carboxyl-terminal hydrolase 7"/>
    <property type="match status" value="1"/>
</dbReference>
<comment type="subcellular location">
    <subcellularLocation>
        <location evidence="2">Nucleus</location>
    </subcellularLocation>
</comment>
<keyword evidence="10" id="KW-0539">Nucleus</keyword>
<keyword evidence="9" id="KW-0788">Thiol protease</keyword>
<dbReference type="GO" id="GO:0004843">
    <property type="term" value="F:cysteine-type deubiquitinase activity"/>
    <property type="evidence" value="ECO:0007669"/>
    <property type="project" value="UniProtKB-EC"/>
</dbReference>
<keyword evidence="6" id="KW-0645">Protease</keyword>
<evidence type="ECO:0000256" key="7">
    <source>
        <dbReference type="ARBA" id="ARBA00022786"/>
    </source>
</evidence>
<dbReference type="SMART" id="SM00061">
    <property type="entry name" value="MATH"/>
    <property type="match status" value="1"/>
</dbReference>
<evidence type="ECO:0000259" key="15">
    <source>
        <dbReference type="PROSITE" id="PS50235"/>
    </source>
</evidence>
<organism evidence="16">
    <name type="scientific">Oikopleura dioica</name>
    <name type="common">Tunicate</name>
    <dbReference type="NCBI Taxonomy" id="34765"/>
    <lineage>
        <taxon>Eukaryota</taxon>
        <taxon>Metazoa</taxon>
        <taxon>Chordata</taxon>
        <taxon>Tunicata</taxon>
        <taxon>Appendicularia</taxon>
        <taxon>Copelata</taxon>
        <taxon>Oikopleuridae</taxon>
        <taxon>Oikopleura</taxon>
    </lineage>
</organism>
<keyword evidence="17" id="KW-1185">Reference proteome</keyword>
<dbReference type="CDD" id="cd02659">
    <property type="entry name" value="peptidase_C19C"/>
    <property type="match status" value="1"/>
</dbReference>
<dbReference type="Pfam" id="PF12436">
    <property type="entry name" value="USP7_ICP0_bdg"/>
    <property type="match status" value="1"/>
</dbReference>
<dbReference type="PROSITE" id="PS50144">
    <property type="entry name" value="MATH"/>
    <property type="match status" value="1"/>
</dbReference>
<protein>
    <recommendedName>
        <fullName evidence="5">Ubiquitin carboxyl-terminal hydrolase 7</fullName>
        <ecNumber evidence="4">3.4.19.12</ecNumber>
    </recommendedName>
    <alternativeName>
        <fullName evidence="12">Ubiquitin thioesterase 7</fullName>
    </alternativeName>
    <alternativeName>
        <fullName evidence="11">Ubiquitin-specific-processing protease 7</fullName>
    </alternativeName>
</protein>
<dbReference type="InterPro" id="IPR024729">
    <property type="entry name" value="USP7_ICP0-binding_dom"/>
</dbReference>
<evidence type="ECO:0000256" key="4">
    <source>
        <dbReference type="ARBA" id="ARBA00012759"/>
    </source>
</evidence>
<feature type="region of interest" description="Disordered" evidence="13">
    <location>
        <begin position="66"/>
        <end position="98"/>
    </location>
</feature>
<dbReference type="InterPro" id="IPR018200">
    <property type="entry name" value="USP_CS"/>
</dbReference>
<evidence type="ECO:0000256" key="6">
    <source>
        <dbReference type="ARBA" id="ARBA00022670"/>
    </source>
</evidence>
<dbReference type="Proteomes" id="UP000001307">
    <property type="component" value="Unassembled WGS sequence"/>
</dbReference>
<dbReference type="InterPro" id="IPR050164">
    <property type="entry name" value="Peptidase_C19"/>
</dbReference>
<proteinExistence type="inferred from homology"/>
<evidence type="ECO:0000256" key="10">
    <source>
        <dbReference type="ARBA" id="ARBA00023242"/>
    </source>
</evidence>
<dbReference type="PANTHER" id="PTHR24006">
    <property type="entry name" value="UBIQUITIN CARBOXYL-TERMINAL HYDROLASE"/>
    <property type="match status" value="1"/>
</dbReference>
<dbReference type="Gene3D" id="3.90.70.10">
    <property type="entry name" value="Cysteine proteinases"/>
    <property type="match status" value="1"/>
</dbReference>
<gene>
    <name evidence="16" type="ORF">GSOID_T00015215001</name>
</gene>
<dbReference type="PROSITE" id="PS00972">
    <property type="entry name" value="USP_1"/>
    <property type="match status" value="1"/>
</dbReference>
<evidence type="ECO:0000256" key="5">
    <source>
        <dbReference type="ARBA" id="ARBA00021393"/>
    </source>
</evidence>
<dbReference type="Pfam" id="PF14533">
    <property type="entry name" value="USP7_C2"/>
    <property type="match status" value="1"/>
</dbReference>
<dbReference type="Gene3D" id="2.60.210.10">
    <property type="entry name" value="Apoptosis, Tumor Necrosis Factor Receptor Associated Protein 2, Chain A"/>
    <property type="match status" value="1"/>
</dbReference>
<dbReference type="Gene3D" id="3.10.20.90">
    <property type="entry name" value="Phosphatidylinositol 3-kinase Catalytic Subunit, Chain A, domain 1"/>
    <property type="match status" value="2"/>
</dbReference>
<evidence type="ECO:0000259" key="14">
    <source>
        <dbReference type="PROSITE" id="PS50144"/>
    </source>
</evidence>
<feature type="region of interest" description="Disordered" evidence="13">
    <location>
        <begin position="1189"/>
        <end position="1208"/>
    </location>
</feature>
<dbReference type="InterPro" id="IPR008974">
    <property type="entry name" value="TRAF-like"/>
</dbReference>
<dbReference type="OrthoDB" id="289038at2759"/>
<dbReference type="GO" id="GO:0006508">
    <property type="term" value="P:proteolysis"/>
    <property type="evidence" value="ECO:0007669"/>
    <property type="project" value="UniProtKB-KW"/>
</dbReference>
<evidence type="ECO:0000256" key="13">
    <source>
        <dbReference type="SAM" id="MobiDB-lite"/>
    </source>
</evidence>
<evidence type="ECO:0000256" key="12">
    <source>
        <dbReference type="ARBA" id="ARBA00031508"/>
    </source>
</evidence>
<dbReference type="InterPro" id="IPR029346">
    <property type="entry name" value="USP_C"/>
</dbReference>
<feature type="compositionally biased region" description="Pro residues" evidence="13">
    <location>
        <begin position="1197"/>
        <end position="1208"/>
    </location>
</feature>
<evidence type="ECO:0000256" key="8">
    <source>
        <dbReference type="ARBA" id="ARBA00022801"/>
    </source>
</evidence>
<dbReference type="InParanoid" id="E4X0I1"/>
<dbReference type="SUPFAM" id="SSF49599">
    <property type="entry name" value="TRAF domain-like"/>
    <property type="match status" value="1"/>
</dbReference>
<evidence type="ECO:0000256" key="3">
    <source>
        <dbReference type="ARBA" id="ARBA00009085"/>
    </source>
</evidence>
<feature type="domain" description="USP" evidence="15">
    <location>
        <begin position="275"/>
        <end position="581"/>
    </location>
</feature>
<dbReference type="SUPFAM" id="SSF54001">
    <property type="entry name" value="Cysteine proteinases"/>
    <property type="match status" value="1"/>
</dbReference>
<evidence type="ECO:0000256" key="11">
    <source>
        <dbReference type="ARBA" id="ARBA00031500"/>
    </source>
</evidence>
<dbReference type="InterPro" id="IPR038765">
    <property type="entry name" value="Papain-like_cys_pep_sf"/>
</dbReference>
<dbReference type="GO" id="GO:0016579">
    <property type="term" value="P:protein deubiquitination"/>
    <property type="evidence" value="ECO:0007669"/>
    <property type="project" value="InterPro"/>
</dbReference>
<sequence>MKTICSRNLNLTINNQCFQKKSRSKFECCSELVNIGNKLGVGQARGGDPDTCQLSDGTAQLSLKPSKGEKRLKKPRFRKSKKKQAVPPNKKMESMEVDASENDSSIKVAFFRNIVLNETPFQIEFRHTVKNVHKLVYGSTSASPPHFIRGLPWKILVMPRPNREGQTVSVGFFLQCNSDSDSITWSCSATAHLRILAHDPSNDNIDQEKCSKRISHIFHSKENDWGFSHFLSWEDATDPTKGYCSPDGTLIFEAEVYADAPHGIAWDSKKHTGYVGLKNQGATCYMNSLLQTLFFTTKLRSAVYQMPTDFDDQSVPLALQRVFYEIQSQDKPVGTKKLTKSFGWESLDSFMQHDVQEFCRVLLDNLESKMKGTSVEGTINNLFEAKTISYIKCKNVDYQSRREEIYYDISLPIKNNESIIESFQEYVKPDLLEGDNKFDAGSFGLQDAEKGVTFKDFPPILHIQLMRFQYDPMTDSNVKINDRIEFGEEINLDEFLEEANPEDPADYILHAVLVHSGDNYGGHYVAYINPKGDGKWFKFDDDVVASCNTKEAIFANFGGTDEKNGFVKSCTNAYMLVYIRKSQLPCIIFELSEKTDISGDLANRFNEEREVEAIKRKEKNETHFFMTVNIISDEQFGGHQGSGLLDPDCVSFRTIKARKDLSWAKLKVKLADYLGCSDETFRIWYFKRKYIRSNNAEHETWRPEFIDEDDMEKCISQGGEATSTTVWLELPNVATERLQPFYTKRDLLIFLRLFDPDSGTLAYCGHLVVPISSRLVDLIPEMARRAFWNEEPKEDEILIFEDRHLGFCVHQKDLQATMNEALLFFKATGPGSPNGNEADIEDGVVLIFQKHPKMYPNEKPASGLHNVAEYFREQANSHEVIFHNVEMPNDPGFVVSLNQRENYQYMASEVSKVLRRDPKKIQFFKVPPYARDGIGQAVKSTEKRTIEEIIYLPNNKRFMMYAQGERESKKNRKKMFYQLINMDIAQFETKSQLAIKFLFADMREIDMILYANPKSIMKDLLDEVRSRIPNLEPESHLRILEYTNTRIITILSQTKEVEFTCYAAHGANNARHIRIDQVLDTHKSFVAGEVLIQVGHFHSSVQNGFGTPFFVKICHGDTIRSVRDKIREQLNVPEKEFAKWKIALVQSSRARYYSEEEEESVIDTKGLQVEDCDGVPLIHNRIWIGLDHPLRQKPKPKQAPLPPITIRN</sequence>
<keyword evidence="8" id="KW-0378">Hydrolase</keyword>
<evidence type="ECO:0000313" key="17">
    <source>
        <dbReference type="Proteomes" id="UP000001307"/>
    </source>
</evidence>
<dbReference type="AlphaFoldDB" id="E4X0I1"/>
<dbReference type="Pfam" id="PF00443">
    <property type="entry name" value="UCH"/>
    <property type="match status" value="1"/>
</dbReference>
<feature type="domain" description="MATH" evidence="14">
    <location>
        <begin position="122"/>
        <end position="256"/>
    </location>
</feature>
<name>E4X0I1_OIKDI</name>
<dbReference type="GO" id="GO:0005829">
    <property type="term" value="C:cytosol"/>
    <property type="evidence" value="ECO:0007669"/>
    <property type="project" value="TreeGrafter"/>
</dbReference>
<dbReference type="GO" id="GO:0031647">
    <property type="term" value="P:regulation of protein stability"/>
    <property type="evidence" value="ECO:0007669"/>
    <property type="project" value="TreeGrafter"/>
</dbReference>
<dbReference type="PROSITE" id="PS00973">
    <property type="entry name" value="USP_2"/>
    <property type="match status" value="1"/>
</dbReference>